<keyword evidence="3" id="KW-1185">Reference proteome</keyword>
<evidence type="ECO:0000313" key="2">
    <source>
        <dbReference type="EMBL" id="KAK3576456.1"/>
    </source>
</evidence>
<dbReference type="InterPro" id="IPR055470">
    <property type="entry name" value="DUF7042"/>
</dbReference>
<evidence type="ECO:0000313" key="3">
    <source>
        <dbReference type="Proteomes" id="UP001195483"/>
    </source>
</evidence>
<feature type="domain" description="DUF7042" evidence="1">
    <location>
        <begin position="229"/>
        <end position="343"/>
    </location>
</feature>
<name>A0AAE0RN52_9BIVA</name>
<reference evidence="2" key="2">
    <citation type="journal article" date="2021" name="Genome Biol. Evol.">
        <title>Developing a high-quality reference genome for a parasitic bivalve with doubly uniparental inheritance (Bivalvia: Unionida).</title>
        <authorList>
            <person name="Smith C.H."/>
        </authorList>
    </citation>
    <scope>NUCLEOTIDE SEQUENCE</scope>
    <source>
        <strain evidence="2">CHS0354</strain>
        <tissue evidence="2">Mantle</tissue>
    </source>
</reference>
<comment type="caution">
    <text evidence="2">The sequence shown here is derived from an EMBL/GenBank/DDBJ whole genome shotgun (WGS) entry which is preliminary data.</text>
</comment>
<evidence type="ECO:0000259" key="1">
    <source>
        <dbReference type="Pfam" id="PF23069"/>
    </source>
</evidence>
<gene>
    <name evidence="2" type="ORF">CHS0354_025218</name>
</gene>
<dbReference type="Proteomes" id="UP001195483">
    <property type="component" value="Unassembled WGS sequence"/>
</dbReference>
<dbReference type="EMBL" id="JAEAOA010001503">
    <property type="protein sequence ID" value="KAK3576456.1"/>
    <property type="molecule type" value="Genomic_DNA"/>
</dbReference>
<accession>A0AAE0RN52</accession>
<dbReference type="Pfam" id="PF23069">
    <property type="entry name" value="DUF7042"/>
    <property type="match status" value="1"/>
</dbReference>
<sequence>MASVTSGHSYSIIYNTDSNVDDNSTFRFSCIAVSSESRYTSVVPKNCREHQTPYSYAMAHDGSNIGSKLTMQATTTCGSTSGTYSYCVFPSQFMNSVWHDSTKGDITFTNTTMSGWEFSTYGHTVTNWKCWDSTLFETQGYLVLKLSDTISAQTPKSAYMCMKMTKLSNNSYYYYLVQAQNPLVGEERILTSDNDTLTDISTLCNMQHIEPKEQFHVLVKQGFQVASKQDCPNAVRGNFDYTYRGSDNITRCQSTNDRWTVCQDNQTMTFDYSTCSQKMAYSNGGVVWCVASIVGSYTYVMVYNNDTSVDNVNTFRFTCFAVTNNGTFASMAPRNCTENQSPTAFATSQNGSNIGATLTMSAYASCREDNTCSLPSNLQNSIWHDSTKGDLAFTNSSMQGWSMSVFGHTVQNWECLNSSLFASQGYIILRLSDTISGNVPHYGYMCMRLTKVSDYSYYYYLVRGPSDLVGKERIFITTNGSVTDLNSLCVLANIERAEQFHALIKSGSLRYGERLFYVCILLLLNV</sequence>
<dbReference type="AlphaFoldDB" id="A0AAE0RN52"/>
<proteinExistence type="predicted"/>
<reference evidence="2" key="1">
    <citation type="journal article" date="2021" name="Genome Biol. Evol.">
        <title>A High-Quality Reference Genome for a Parasitic Bivalve with Doubly Uniparental Inheritance (Bivalvia: Unionida).</title>
        <authorList>
            <person name="Smith C.H."/>
        </authorList>
    </citation>
    <scope>NUCLEOTIDE SEQUENCE</scope>
    <source>
        <strain evidence="2">CHS0354</strain>
    </source>
</reference>
<protein>
    <recommendedName>
        <fullName evidence="1">DUF7042 domain-containing protein</fullName>
    </recommendedName>
</protein>
<organism evidence="2 3">
    <name type="scientific">Potamilus streckersoni</name>
    <dbReference type="NCBI Taxonomy" id="2493646"/>
    <lineage>
        <taxon>Eukaryota</taxon>
        <taxon>Metazoa</taxon>
        <taxon>Spiralia</taxon>
        <taxon>Lophotrochozoa</taxon>
        <taxon>Mollusca</taxon>
        <taxon>Bivalvia</taxon>
        <taxon>Autobranchia</taxon>
        <taxon>Heteroconchia</taxon>
        <taxon>Palaeoheterodonta</taxon>
        <taxon>Unionida</taxon>
        <taxon>Unionoidea</taxon>
        <taxon>Unionidae</taxon>
        <taxon>Ambleminae</taxon>
        <taxon>Lampsilini</taxon>
        <taxon>Potamilus</taxon>
    </lineage>
</organism>
<reference evidence="2" key="3">
    <citation type="submission" date="2023-05" db="EMBL/GenBank/DDBJ databases">
        <authorList>
            <person name="Smith C.H."/>
        </authorList>
    </citation>
    <scope>NUCLEOTIDE SEQUENCE</scope>
    <source>
        <strain evidence="2">CHS0354</strain>
        <tissue evidence="2">Mantle</tissue>
    </source>
</reference>